<proteinExistence type="predicted"/>
<name>A0AAD7IEM3_9AGAR</name>
<dbReference type="Proteomes" id="UP001215598">
    <property type="component" value="Unassembled WGS sequence"/>
</dbReference>
<dbReference type="AlphaFoldDB" id="A0AAD7IEM3"/>
<comment type="caution">
    <text evidence="1">The sequence shown here is derived from an EMBL/GenBank/DDBJ whole genome shotgun (WGS) entry which is preliminary data.</text>
</comment>
<reference evidence="1" key="1">
    <citation type="submission" date="2023-03" db="EMBL/GenBank/DDBJ databases">
        <title>Massive genome expansion in bonnet fungi (Mycena s.s.) driven by repeated elements and novel gene families across ecological guilds.</title>
        <authorList>
            <consortium name="Lawrence Berkeley National Laboratory"/>
            <person name="Harder C.B."/>
            <person name="Miyauchi S."/>
            <person name="Viragh M."/>
            <person name="Kuo A."/>
            <person name="Thoen E."/>
            <person name="Andreopoulos B."/>
            <person name="Lu D."/>
            <person name="Skrede I."/>
            <person name="Drula E."/>
            <person name="Henrissat B."/>
            <person name="Morin E."/>
            <person name="Kohler A."/>
            <person name="Barry K."/>
            <person name="LaButti K."/>
            <person name="Morin E."/>
            <person name="Salamov A."/>
            <person name="Lipzen A."/>
            <person name="Mereny Z."/>
            <person name="Hegedus B."/>
            <person name="Baldrian P."/>
            <person name="Stursova M."/>
            <person name="Weitz H."/>
            <person name="Taylor A."/>
            <person name="Grigoriev I.V."/>
            <person name="Nagy L.G."/>
            <person name="Martin F."/>
            <person name="Kauserud H."/>
        </authorList>
    </citation>
    <scope>NUCLEOTIDE SEQUENCE</scope>
    <source>
        <strain evidence="1">CBHHK182m</strain>
    </source>
</reference>
<dbReference type="EMBL" id="JARKIB010000102">
    <property type="protein sequence ID" value="KAJ7740577.1"/>
    <property type="molecule type" value="Genomic_DNA"/>
</dbReference>
<accession>A0AAD7IEM3</accession>
<organism evidence="1 2">
    <name type="scientific">Mycena metata</name>
    <dbReference type="NCBI Taxonomy" id="1033252"/>
    <lineage>
        <taxon>Eukaryota</taxon>
        <taxon>Fungi</taxon>
        <taxon>Dikarya</taxon>
        <taxon>Basidiomycota</taxon>
        <taxon>Agaricomycotina</taxon>
        <taxon>Agaricomycetes</taxon>
        <taxon>Agaricomycetidae</taxon>
        <taxon>Agaricales</taxon>
        <taxon>Marasmiineae</taxon>
        <taxon>Mycenaceae</taxon>
        <taxon>Mycena</taxon>
    </lineage>
</organism>
<keyword evidence="2" id="KW-1185">Reference proteome</keyword>
<evidence type="ECO:0000313" key="1">
    <source>
        <dbReference type="EMBL" id="KAJ7740577.1"/>
    </source>
</evidence>
<evidence type="ECO:0000313" key="2">
    <source>
        <dbReference type="Proteomes" id="UP001215598"/>
    </source>
</evidence>
<protein>
    <submittedName>
        <fullName evidence="1">Uncharacterized protein</fullName>
    </submittedName>
</protein>
<gene>
    <name evidence="1" type="ORF">B0H16DRAFT_1464809</name>
</gene>
<sequence>MRFLYSTDETIPKSANEEEDALALLETFSADVSSLGPAPDERSCLQASYTIIYEIMRYLARHGEGSEAYLSIFMNSEAPENSNIGRARKSVFQLTKHLVRMLSSVGSLRTSQPVILGLVGALEPYITVYDGEGDAQGWKNFWSQTQPVLLELGAQLSEEVVQTPD</sequence>